<organism evidence="1 2">
    <name type="scientific">Lentilactobacillus kisonensis DSM 19906 = JCM 15041</name>
    <dbReference type="NCBI Taxonomy" id="1423766"/>
    <lineage>
        <taxon>Bacteria</taxon>
        <taxon>Bacillati</taxon>
        <taxon>Bacillota</taxon>
        <taxon>Bacilli</taxon>
        <taxon>Lactobacillales</taxon>
        <taxon>Lactobacillaceae</taxon>
        <taxon>Lentilactobacillus</taxon>
    </lineage>
</organism>
<accession>A0A0R1NPJ9</accession>
<dbReference type="PATRIC" id="fig|1423766.4.peg.2876"/>
<evidence type="ECO:0000313" key="1">
    <source>
        <dbReference type="EMBL" id="KRL22129.1"/>
    </source>
</evidence>
<sequence>MIVKTKKYGNSIMIPIPKGFGVSQGAEFIAVQDDDGAISFIPAHHNIFEQNPEYNVRAALQEMAIPDNGNNTGKEDIW</sequence>
<evidence type="ECO:0000313" key="2">
    <source>
        <dbReference type="Proteomes" id="UP000051439"/>
    </source>
</evidence>
<dbReference type="EMBL" id="AZEB01000009">
    <property type="protein sequence ID" value="KRL22129.1"/>
    <property type="molecule type" value="Genomic_DNA"/>
</dbReference>
<dbReference type="AlphaFoldDB" id="A0A0R1NPJ9"/>
<keyword evidence="2" id="KW-1185">Reference proteome</keyword>
<reference evidence="1 2" key="1">
    <citation type="journal article" date="2015" name="Genome Announc.">
        <title>Expanding the biotechnology potential of lactobacilli through comparative genomics of 213 strains and associated genera.</title>
        <authorList>
            <person name="Sun Z."/>
            <person name="Harris H.M."/>
            <person name="McCann A."/>
            <person name="Guo C."/>
            <person name="Argimon S."/>
            <person name="Zhang W."/>
            <person name="Yang X."/>
            <person name="Jeffery I.B."/>
            <person name="Cooney J.C."/>
            <person name="Kagawa T.F."/>
            <person name="Liu W."/>
            <person name="Song Y."/>
            <person name="Salvetti E."/>
            <person name="Wrobel A."/>
            <person name="Rasinkangas P."/>
            <person name="Parkhill J."/>
            <person name="Rea M.C."/>
            <person name="O'Sullivan O."/>
            <person name="Ritari J."/>
            <person name="Douillard F.P."/>
            <person name="Paul Ross R."/>
            <person name="Yang R."/>
            <person name="Briner A.E."/>
            <person name="Felis G.E."/>
            <person name="de Vos W.M."/>
            <person name="Barrangou R."/>
            <person name="Klaenhammer T.R."/>
            <person name="Caufield P.W."/>
            <person name="Cui Y."/>
            <person name="Zhang H."/>
            <person name="O'Toole P.W."/>
        </authorList>
    </citation>
    <scope>NUCLEOTIDE SEQUENCE [LARGE SCALE GENOMIC DNA]</scope>
    <source>
        <strain evidence="1 2">DSM 19906</strain>
    </source>
</reference>
<gene>
    <name evidence="1" type="ORF">FC98_GL002746</name>
</gene>
<dbReference type="Proteomes" id="UP000051439">
    <property type="component" value="Unassembled WGS sequence"/>
</dbReference>
<comment type="caution">
    <text evidence="1">The sequence shown here is derived from an EMBL/GenBank/DDBJ whole genome shotgun (WGS) entry which is preliminary data.</text>
</comment>
<proteinExistence type="predicted"/>
<dbReference type="NCBIfam" id="NF047400">
    <property type="entry name" value="MazE_PemI_antitoxin"/>
    <property type="match status" value="1"/>
</dbReference>
<protein>
    <submittedName>
        <fullName evidence="1">Toxin-antitoxin system, antitoxin component, AbrB family</fullName>
    </submittedName>
</protein>
<name>A0A0R1NPJ9_9LACO</name>
<dbReference type="RefSeq" id="WP_008857471.1">
    <property type="nucleotide sequence ID" value="NZ_AZEB01000009.1"/>
</dbReference>